<gene>
    <name evidence="3" type="ORF">KDA27_10880</name>
</gene>
<dbReference type="PANTHER" id="PTHR10625">
    <property type="entry name" value="HISTONE DEACETYLASE HDAC1-RELATED"/>
    <property type="match status" value="1"/>
</dbReference>
<dbReference type="InterPro" id="IPR000286">
    <property type="entry name" value="HDACs"/>
</dbReference>
<dbReference type="InterPro" id="IPR037138">
    <property type="entry name" value="His_deacetylse_dom_sf"/>
</dbReference>
<comment type="similarity">
    <text evidence="1">Belongs to the histone deacetylase family.</text>
</comment>
<reference evidence="3" key="1">
    <citation type="submission" date="2020-04" db="EMBL/GenBank/DDBJ databases">
        <authorList>
            <person name="Zhang T."/>
        </authorList>
    </citation>
    <scope>NUCLEOTIDE SEQUENCE</scope>
    <source>
        <strain evidence="3">HKST-UBA02</strain>
    </source>
</reference>
<dbReference type="AlphaFoldDB" id="A0A956NBU3"/>
<dbReference type="PRINTS" id="PR01270">
    <property type="entry name" value="HDASUPER"/>
</dbReference>
<evidence type="ECO:0000313" key="4">
    <source>
        <dbReference type="Proteomes" id="UP000739538"/>
    </source>
</evidence>
<evidence type="ECO:0000256" key="1">
    <source>
        <dbReference type="ARBA" id="ARBA00005947"/>
    </source>
</evidence>
<dbReference type="PANTHER" id="PTHR10625:SF10">
    <property type="entry name" value="HISTONE DEACETYLASE HDAC1"/>
    <property type="match status" value="1"/>
</dbReference>
<dbReference type="EMBL" id="JAGQHS010000048">
    <property type="protein sequence ID" value="MCA9756294.1"/>
    <property type="molecule type" value="Genomic_DNA"/>
</dbReference>
<sequence length="353" mass="38483">MTVHLYLDRFFLRHDAGPGHPENARRIESVMRSLERHPIDGVEDHPPPEATREQLLRVHGETLVDRVASTDGAKRTYLDPDTSTSPDSYRVALRAAGASVRSTEAVVRGEADGAFALVRPPGHHAESNEAMGFCLFNNVAVAAAHAIEELGLSRVLVLDPDVHHGNGTQEIFFGRKDVLFVSSHRYPFYPGTGWFDEVGSGDGEGYTVNLPMPPLFGDADVVHLYAEVVGPIVQAFRPEVILVSAGFDTWHEDPLGMLKMTEAGYVTLFRLFRSWALEHCPGRIVGILEGGYEPRGVVAGVRSALEVFTEPAEDTLDGVANIALLGPPSESANAIVENSRRTLASHWPLLEPA</sequence>
<name>A0A956NBU3_UNCEI</name>
<dbReference type="InterPro" id="IPR023696">
    <property type="entry name" value="Ureohydrolase_dom_sf"/>
</dbReference>
<evidence type="ECO:0000313" key="3">
    <source>
        <dbReference type="EMBL" id="MCA9756294.1"/>
    </source>
</evidence>
<accession>A0A956NBU3</accession>
<comment type="caution">
    <text evidence="3">The sequence shown here is derived from an EMBL/GenBank/DDBJ whole genome shotgun (WGS) entry which is preliminary data.</text>
</comment>
<dbReference type="Pfam" id="PF00850">
    <property type="entry name" value="Hist_deacetyl"/>
    <property type="match status" value="1"/>
</dbReference>
<organism evidence="3 4">
    <name type="scientific">Eiseniibacteriota bacterium</name>
    <dbReference type="NCBI Taxonomy" id="2212470"/>
    <lineage>
        <taxon>Bacteria</taxon>
        <taxon>Candidatus Eiseniibacteriota</taxon>
    </lineage>
</organism>
<dbReference type="SUPFAM" id="SSF52768">
    <property type="entry name" value="Arginase/deacetylase"/>
    <property type="match status" value="1"/>
</dbReference>
<protein>
    <submittedName>
        <fullName evidence="3">Histone deacetylase</fullName>
    </submittedName>
</protein>
<evidence type="ECO:0000259" key="2">
    <source>
        <dbReference type="Pfam" id="PF00850"/>
    </source>
</evidence>
<reference evidence="3" key="2">
    <citation type="journal article" date="2021" name="Microbiome">
        <title>Successional dynamics and alternative stable states in a saline activated sludge microbial community over 9 years.</title>
        <authorList>
            <person name="Wang Y."/>
            <person name="Ye J."/>
            <person name="Ju F."/>
            <person name="Liu L."/>
            <person name="Boyd J.A."/>
            <person name="Deng Y."/>
            <person name="Parks D.H."/>
            <person name="Jiang X."/>
            <person name="Yin X."/>
            <person name="Woodcroft B.J."/>
            <person name="Tyson G.W."/>
            <person name="Hugenholtz P."/>
            <person name="Polz M.F."/>
            <person name="Zhang T."/>
        </authorList>
    </citation>
    <scope>NUCLEOTIDE SEQUENCE</scope>
    <source>
        <strain evidence="3">HKST-UBA02</strain>
    </source>
</reference>
<dbReference type="GO" id="GO:0004407">
    <property type="term" value="F:histone deacetylase activity"/>
    <property type="evidence" value="ECO:0007669"/>
    <property type="project" value="TreeGrafter"/>
</dbReference>
<dbReference type="Gene3D" id="3.40.800.20">
    <property type="entry name" value="Histone deacetylase domain"/>
    <property type="match status" value="1"/>
</dbReference>
<proteinExistence type="inferred from homology"/>
<dbReference type="CDD" id="cd09992">
    <property type="entry name" value="HDAC_classII"/>
    <property type="match status" value="1"/>
</dbReference>
<dbReference type="InterPro" id="IPR023801">
    <property type="entry name" value="His_deacetylse_dom"/>
</dbReference>
<dbReference type="GO" id="GO:0040029">
    <property type="term" value="P:epigenetic regulation of gene expression"/>
    <property type="evidence" value="ECO:0007669"/>
    <property type="project" value="TreeGrafter"/>
</dbReference>
<feature type="domain" description="Histone deacetylase" evidence="2">
    <location>
        <begin position="20"/>
        <end position="306"/>
    </location>
</feature>
<dbReference type="Proteomes" id="UP000739538">
    <property type="component" value="Unassembled WGS sequence"/>
</dbReference>